<reference evidence="4" key="2">
    <citation type="submission" date="2023-01" db="EMBL/GenBank/DDBJ databases">
        <title>Draft genome sequence of Portibacter lacus strain NBRC 108769.</title>
        <authorList>
            <person name="Sun Q."/>
            <person name="Mori K."/>
        </authorList>
    </citation>
    <scope>NUCLEOTIDE SEQUENCE</scope>
    <source>
        <strain evidence="4">NBRC 108769</strain>
    </source>
</reference>
<protein>
    <submittedName>
        <fullName evidence="4">Hydrolase</fullName>
    </submittedName>
</protein>
<evidence type="ECO:0000256" key="1">
    <source>
        <dbReference type="ARBA" id="ARBA00006625"/>
    </source>
</evidence>
<proteinExistence type="inferred from homology"/>
<dbReference type="InterPro" id="IPR029132">
    <property type="entry name" value="CBAH/NAAA_C"/>
</dbReference>
<dbReference type="PANTHER" id="PTHR35527:SF2">
    <property type="entry name" value="HYDROLASE"/>
    <property type="match status" value="1"/>
</dbReference>
<organism evidence="4 5">
    <name type="scientific">Portibacter lacus</name>
    <dbReference type="NCBI Taxonomy" id="1099794"/>
    <lineage>
        <taxon>Bacteria</taxon>
        <taxon>Pseudomonadati</taxon>
        <taxon>Bacteroidota</taxon>
        <taxon>Saprospiria</taxon>
        <taxon>Saprospirales</taxon>
        <taxon>Haliscomenobacteraceae</taxon>
        <taxon>Portibacter</taxon>
    </lineage>
</organism>
<name>A0AA37SRH5_9BACT</name>
<reference evidence="4" key="1">
    <citation type="journal article" date="2014" name="Int. J. Syst. Evol. Microbiol.">
        <title>Complete genome sequence of Corynebacterium casei LMG S-19264T (=DSM 44701T), isolated from a smear-ripened cheese.</title>
        <authorList>
            <consortium name="US DOE Joint Genome Institute (JGI-PGF)"/>
            <person name="Walter F."/>
            <person name="Albersmeier A."/>
            <person name="Kalinowski J."/>
            <person name="Ruckert C."/>
        </authorList>
    </citation>
    <scope>NUCLEOTIDE SEQUENCE</scope>
    <source>
        <strain evidence="4">NBRC 108769</strain>
    </source>
</reference>
<evidence type="ECO:0000256" key="2">
    <source>
        <dbReference type="ARBA" id="ARBA00022801"/>
    </source>
</evidence>
<dbReference type="Pfam" id="PF02275">
    <property type="entry name" value="CBAH"/>
    <property type="match status" value="1"/>
</dbReference>
<dbReference type="AlphaFoldDB" id="A0AA37SRH5"/>
<comment type="caution">
    <text evidence="4">The sequence shown here is derived from an EMBL/GenBank/DDBJ whole genome shotgun (WGS) entry which is preliminary data.</text>
</comment>
<dbReference type="SUPFAM" id="SSF56235">
    <property type="entry name" value="N-terminal nucleophile aminohydrolases (Ntn hydrolases)"/>
    <property type="match status" value="1"/>
</dbReference>
<feature type="domain" description="Choloylglycine hydrolase/NAAA C-terminal" evidence="3">
    <location>
        <begin position="19"/>
        <end position="223"/>
    </location>
</feature>
<dbReference type="InterPro" id="IPR052193">
    <property type="entry name" value="Peptidase_C59"/>
</dbReference>
<keyword evidence="5" id="KW-1185">Reference proteome</keyword>
<evidence type="ECO:0000313" key="5">
    <source>
        <dbReference type="Proteomes" id="UP001156666"/>
    </source>
</evidence>
<evidence type="ECO:0000259" key="3">
    <source>
        <dbReference type="Pfam" id="PF02275"/>
    </source>
</evidence>
<gene>
    <name evidence="4" type="ORF">GCM10007940_28340</name>
</gene>
<dbReference type="Proteomes" id="UP001156666">
    <property type="component" value="Unassembled WGS sequence"/>
</dbReference>
<dbReference type="EMBL" id="BSOH01000016">
    <property type="protein sequence ID" value="GLR18219.1"/>
    <property type="molecule type" value="Genomic_DNA"/>
</dbReference>
<accession>A0AA37SRH5</accession>
<sequence>MKEINLLKEIVNRTNGFGCTTFALKDDNQIVFGRNFDFMIDYGHIVVNKRNVSKTALVPPSEKQLKWTSKVGSITFNQAGREFPYGGINESGLVIEQLWFDCTQYPKSDSRYGISVLQWIQYQLDVSENINDVIKSDLTVRIIDDSGAALHFFLTDKNGDSACIEFIESEMKVTKGKTLNVSVLTNNAYSKSIEHLDNPKKEESNQNIFTGSSLQRFEQAAKLVNQYSQANSLDIIEYSFKILDKVKQPNFTQWSIVYDISNLEIHFKTKSNSKVLKIQMKSLDFSSATPCMILDLATSKNSVNFEKYSIDKNFDLINQVFDSLDMLKDIPKEMRAYSANYPNTTTFNDEKEKSR</sequence>
<evidence type="ECO:0000313" key="4">
    <source>
        <dbReference type="EMBL" id="GLR18219.1"/>
    </source>
</evidence>
<dbReference type="PANTHER" id="PTHR35527">
    <property type="entry name" value="CHOLOYLGLYCINE HYDROLASE"/>
    <property type="match status" value="1"/>
</dbReference>
<comment type="similarity">
    <text evidence="1">Belongs to the peptidase C59 family.</text>
</comment>
<dbReference type="RefSeq" id="WP_235295544.1">
    <property type="nucleotide sequence ID" value="NZ_BSOH01000016.1"/>
</dbReference>
<keyword evidence="2 4" id="KW-0378">Hydrolase</keyword>
<dbReference type="GO" id="GO:0016787">
    <property type="term" value="F:hydrolase activity"/>
    <property type="evidence" value="ECO:0007669"/>
    <property type="project" value="UniProtKB-KW"/>
</dbReference>
<dbReference type="InterPro" id="IPR029055">
    <property type="entry name" value="Ntn_hydrolases_N"/>
</dbReference>
<dbReference type="Gene3D" id="3.60.60.10">
    <property type="entry name" value="Penicillin V Acylase, Chain A"/>
    <property type="match status" value="1"/>
</dbReference>
<dbReference type="CDD" id="cd01935">
    <property type="entry name" value="Ntn_CGH_like"/>
    <property type="match status" value="1"/>
</dbReference>